<dbReference type="GO" id="GO:0006629">
    <property type="term" value="P:lipid metabolic process"/>
    <property type="evidence" value="ECO:0007669"/>
    <property type="project" value="InterPro"/>
</dbReference>
<gene>
    <name evidence="3" type="ORF">HNQ92_005536</name>
</gene>
<evidence type="ECO:0000313" key="4">
    <source>
        <dbReference type="Proteomes" id="UP000557307"/>
    </source>
</evidence>
<dbReference type="InterPro" id="IPR017946">
    <property type="entry name" value="PLC-like_Pdiesterase_TIM-brl"/>
</dbReference>
<dbReference type="PANTHER" id="PTHR31571">
    <property type="entry name" value="ALTERED INHERITANCE OF MITOCHONDRIA PROTEIN 6"/>
    <property type="match status" value="1"/>
</dbReference>
<dbReference type="GO" id="GO:0008081">
    <property type="term" value="F:phosphoric diester hydrolase activity"/>
    <property type="evidence" value="ECO:0007669"/>
    <property type="project" value="InterPro"/>
</dbReference>
<reference evidence="3 4" key="1">
    <citation type="submission" date="2020-08" db="EMBL/GenBank/DDBJ databases">
        <title>Genomic Encyclopedia of Type Strains, Phase IV (KMG-IV): sequencing the most valuable type-strain genomes for metagenomic binning, comparative biology and taxonomic classification.</title>
        <authorList>
            <person name="Goeker M."/>
        </authorList>
    </citation>
    <scope>NUCLEOTIDE SEQUENCE [LARGE SCALE GENOMIC DNA]</scope>
    <source>
        <strain evidence="3 4">DSM 105074</strain>
    </source>
</reference>
<dbReference type="Pfam" id="PF13653">
    <property type="entry name" value="GDPD_2"/>
    <property type="match status" value="1"/>
</dbReference>
<dbReference type="Gene3D" id="3.20.20.190">
    <property type="entry name" value="Phosphatidylinositol (PI) phosphodiesterase"/>
    <property type="match status" value="1"/>
</dbReference>
<feature type="signal peptide" evidence="2">
    <location>
        <begin position="1"/>
        <end position="22"/>
    </location>
</feature>
<feature type="chain" id="PRO_5032495721" description="Altered inheritance of mitochondria protein 6" evidence="2">
    <location>
        <begin position="23"/>
        <end position="257"/>
    </location>
</feature>
<accession>A0A840U1A9</accession>
<evidence type="ECO:0000313" key="3">
    <source>
        <dbReference type="EMBL" id="MBB5287373.1"/>
    </source>
</evidence>
<dbReference type="CDD" id="cd08577">
    <property type="entry name" value="PI-PLCc_GDPD_SF_unchar3"/>
    <property type="match status" value="1"/>
</dbReference>
<dbReference type="AlphaFoldDB" id="A0A840U1A9"/>
<name>A0A840U1A9_9BACT</name>
<dbReference type="EMBL" id="JACHGF010000017">
    <property type="protein sequence ID" value="MBB5287373.1"/>
    <property type="molecule type" value="Genomic_DNA"/>
</dbReference>
<keyword evidence="4" id="KW-1185">Reference proteome</keyword>
<proteinExistence type="predicted"/>
<comment type="caution">
    <text evidence="3">The sequence shown here is derived from an EMBL/GenBank/DDBJ whole genome shotgun (WGS) entry which is preliminary data.</text>
</comment>
<keyword evidence="2" id="KW-0732">Signal</keyword>
<evidence type="ECO:0000256" key="2">
    <source>
        <dbReference type="SAM" id="SignalP"/>
    </source>
</evidence>
<dbReference type="Proteomes" id="UP000557307">
    <property type="component" value="Unassembled WGS sequence"/>
</dbReference>
<dbReference type="PANTHER" id="PTHR31571:SF1">
    <property type="entry name" value="ALTERED INHERITANCE OF MITOCHONDRIA PROTEIN 6"/>
    <property type="match status" value="1"/>
</dbReference>
<dbReference type="SUPFAM" id="SSF51695">
    <property type="entry name" value="PLC-like phosphodiesterases"/>
    <property type="match status" value="1"/>
</dbReference>
<protein>
    <recommendedName>
        <fullName evidence="1">Altered inheritance of mitochondria protein 6</fullName>
    </recommendedName>
</protein>
<dbReference type="InterPro" id="IPR051236">
    <property type="entry name" value="HAT_RTT109-like"/>
</dbReference>
<organism evidence="3 4">
    <name type="scientific">Rhabdobacter roseus</name>
    <dbReference type="NCBI Taxonomy" id="1655419"/>
    <lineage>
        <taxon>Bacteria</taxon>
        <taxon>Pseudomonadati</taxon>
        <taxon>Bacteroidota</taxon>
        <taxon>Cytophagia</taxon>
        <taxon>Cytophagales</taxon>
        <taxon>Cytophagaceae</taxon>
        <taxon>Rhabdobacter</taxon>
    </lineage>
</organism>
<evidence type="ECO:0000256" key="1">
    <source>
        <dbReference type="ARBA" id="ARBA00014286"/>
    </source>
</evidence>
<keyword evidence="3" id="KW-0378">Hydrolase</keyword>
<dbReference type="RefSeq" id="WP_184179415.1">
    <property type="nucleotide sequence ID" value="NZ_JACHGF010000017.1"/>
</dbReference>
<sequence length="257" mass="29220">MIRSLACLLIVLLPLHFLGAQSTPRYTTAQAHSHNDYEQARPFWAAYEQQFGSIEADVHLRNDTLFVAHDAKDMAPGRTLTSLYLQPMQQQVRKNKGRIYPGKKQSLLLLIDLKTAAEPTMAALVKTLEPYQAWLAPKGTVKVVVSGNTPRPEDFDKYPAYLYFDGRPNQTYTPQQLERVGLISQSFLAYARPSQEGTFRPEEKEKLREVIAKIHAQNRQVRFWATPDTPAAWQALMELGVDYLNTDQIEALAGYLR</sequence>
<dbReference type="InterPro" id="IPR039559">
    <property type="entry name" value="AIM6_PI-PLC-like_dom"/>
</dbReference>